<evidence type="ECO:0000313" key="2">
    <source>
        <dbReference type="Proteomes" id="UP000015560"/>
    </source>
</evidence>
<dbReference type="AlphaFoldDB" id="A0AAD1ETQ5"/>
<sequence>MGFALFSKNLRLWLAGLDAKATAITVDALYRILRSGNAITLDDLAKTKNHWRHYFHAFRSLDKHHRKQLGRSFRGLLGAMAGSLVQTH</sequence>
<evidence type="ECO:0008006" key="3">
    <source>
        <dbReference type="Google" id="ProtNLM"/>
    </source>
</evidence>
<name>A0AAD1ETQ5_LACCA</name>
<accession>A0AAD1ETQ5</accession>
<evidence type="ECO:0000313" key="1">
    <source>
        <dbReference type="EMBL" id="BAN75290.1"/>
    </source>
</evidence>
<organism evidence="1 2">
    <name type="scientific">Lacticaseibacillus casei DSM 20011 = JCM 1134 = ATCC 393</name>
    <dbReference type="NCBI Taxonomy" id="1423732"/>
    <lineage>
        <taxon>Bacteria</taxon>
        <taxon>Bacillati</taxon>
        <taxon>Bacillota</taxon>
        <taxon>Bacilli</taxon>
        <taxon>Lactobacillales</taxon>
        <taxon>Lactobacillaceae</taxon>
        <taxon>Lacticaseibacillus</taxon>
    </lineage>
</organism>
<dbReference type="Proteomes" id="UP000015560">
    <property type="component" value="Chromosome"/>
</dbReference>
<proteinExistence type="predicted"/>
<dbReference type="EMBL" id="AP012544">
    <property type="protein sequence ID" value="BAN75290.1"/>
    <property type="molecule type" value="Genomic_DNA"/>
</dbReference>
<protein>
    <recommendedName>
        <fullName evidence="3">Transposase</fullName>
    </recommendedName>
</protein>
<reference evidence="1 2" key="1">
    <citation type="journal article" date="2013" name="PLoS ONE">
        <title>Genomic Adaptation of the Lactobacillus casei Group.</title>
        <authorList>
            <person name="Toh H."/>
            <person name="Oshima K."/>
            <person name="Nakano A."/>
            <person name="Takahata M."/>
            <person name="Murakami M."/>
            <person name="Takaki T."/>
            <person name="Nishiyama H."/>
            <person name="Igimi S."/>
            <person name="Hattori M."/>
            <person name="Morita H."/>
        </authorList>
    </citation>
    <scope>NUCLEOTIDE SEQUENCE [LARGE SCALE GENOMIC DNA]</scope>
    <source>
        <strain evidence="1 2">ATCC 393</strain>
    </source>
</reference>
<gene>
    <name evidence="1" type="ORF">LBCZ_2122</name>
</gene>